<proteinExistence type="inferred from homology"/>
<dbReference type="PANTHER" id="PTHR30614:SF0">
    <property type="entry name" value="L-CYSTINE TRANSPORT SYSTEM PERMEASE PROTEIN TCYL"/>
    <property type="match status" value="1"/>
</dbReference>
<comment type="caution">
    <text evidence="12">The sequence shown here is derived from an EMBL/GenBank/DDBJ whole genome shotgun (WGS) entry which is preliminary data.</text>
</comment>
<reference evidence="12 13" key="2">
    <citation type="submission" date="2017-07" db="EMBL/GenBank/DDBJ databases">
        <title>Candidatus Dactylopiibacterium carminicum, a nitrogen-fixing symbiont of the cochineal insect Dactylopius coccus and Dactylopius opuntiae (Hemiptera: Coccoidea: Dactylopiidae).</title>
        <authorList>
            <person name="Vera A."/>
        </authorList>
    </citation>
    <scope>NUCLEOTIDE SEQUENCE [LARGE SCALE GENOMIC DNA]</scope>
    <source>
        <strain evidence="12 13">NFDCM</strain>
    </source>
</reference>
<dbReference type="Proteomes" id="UP000216107">
    <property type="component" value="Unassembled WGS sequence"/>
</dbReference>
<dbReference type="GO" id="GO:0043190">
    <property type="term" value="C:ATP-binding cassette (ABC) transporter complex"/>
    <property type="evidence" value="ECO:0007669"/>
    <property type="project" value="InterPro"/>
</dbReference>
<keyword evidence="5 9" id="KW-0812">Transmembrane</keyword>
<feature type="transmembrane region" description="Helical" evidence="9">
    <location>
        <begin position="64"/>
        <end position="88"/>
    </location>
</feature>
<evidence type="ECO:0000259" key="10">
    <source>
        <dbReference type="PROSITE" id="PS50928"/>
    </source>
</evidence>
<dbReference type="EMBL" id="NMRN01000027">
    <property type="protein sequence ID" value="PAS92917.1"/>
    <property type="molecule type" value="Genomic_DNA"/>
</dbReference>
<gene>
    <name evidence="11" type="ORF">BGI27_10620</name>
    <name evidence="12" type="ORF">CGU29_09705</name>
</gene>
<evidence type="ECO:0000256" key="9">
    <source>
        <dbReference type="RuleBase" id="RU363032"/>
    </source>
</evidence>
<evidence type="ECO:0000256" key="3">
    <source>
        <dbReference type="ARBA" id="ARBA00022448"/>
    </source>
</evidence>
<protein>
    <submittedName>
        <fullName evidence="11 12">Amino acid ABC transporter permease</fullName>
    </submittedName>
</protein>
<organism evidence="12 13">
    <name type="scientific">Candidatus Dactylopiibacterium carminicum</name>
    <dbReference type="NCBI Taxonomy" id="857335"/>
    <lineage>
        <taxon>Bacteria</taxon>
        <taxon>Pseudomonadati</taxon>
        <taxon>Pseudomonadota</taxon>
        <taxon>Betaproteobacteria</taxon>
        <taxon>Rhodocyclales</taxon>
        <taxon>Rhodocyclaceae</taxon>
        <taxon>Candidatus Dactylopiibacterium</taxon>
    </lineage>
</organism>
<keyword evidence="3 9" id="KW-0813">Transport</keyword>
<comment type="similarity">
    <text evidence="2">Belongs to the binding-protein-dependent transport system permease family. HisMQ subfamily.</text>
</comment>
<dbReference type="PANTHER" id="PTHR30614">
    <property type="entry name" value="MEMBRANE COMPONENT OF AMINO ACID ABC TRANSPORTER"/>
    <property type="match status" value="1"/>
</dbReference>
<reference evidence="11 14" key="1">
    <citation type="submission" date="2016-08" db="EMBL/GenBank/DDBJ databases">
        <title>Candidatus Dactylopiibacterium carminicum genome sequence.</title>
        <authorList>
            <person name="Ramirez-Puebla S.T."/>
            <person name="Ormeno-Orrillo E."/>
            <person name="Vera-Ponce De Leon A."/>
            <person name="Luis L."/>
            <person name="Sanchez-Flores A."/>
            <person name="Monica R."/>
            <person name="Martinez-Romero E."/>
        </authorList>
    </citation>
    <scope>NUCLEOTIDE SEQUENCE [LARGE SCALE GENOMIC DNA]</scope>
    <source>
        <strain evidence="11">END1</strain>
    </source>
</reference>
<dbReference type="Gene3D" id="1.10.3720.10">
    <property type="entry name" value="MetI-like"/>
    <property type="match status" value="1"/>
</dbReference>
<dbReference type="EMBL" id="MDUX01000033">
    <property type="protein sequence ID" value="KAF7598941.1"/>
    <property type="molecule type" value="Genomic_DNA"/>
</dbReference>
<dbReference type="Proteomes" id="UP000623509">
    <property type="component" value="Unassembled WGS sequence"/>
</dbReference>
<evidence type="ECO:0000256" key="1">
    <source>
        <dbReference type="ARBA" id="ARBA00004429"/>
    </source>
</evidence>
<keyword evidence="7 9" id="KW-1133">Transmembrane helix</keyword>
<feature type="transmembrane region" description="Helical" evidence="9">
    <location>
        <begin position="32"/>
        <end position="52"/>
    </location>
</feature>
<name>A0A272ES36_9RHOO</name>
<keyword evidence="6" id="KW-0029">Amino-acid transport</keyword>
<dbReference type="InterPro" id="IPR043429">
    <property type="entry name" value="ArtM/GltK/GlnP/TcyL/YhdX-like"/>
</dbReference>
<evidence type="ECO:0000256" key="2">
    <source>
        <dbReference type="ARBA" id="ARBA00010072"/>
    </source>
</evidence>
<dbReference type="GO" id="GO:0022857">
    <property type="term" value="F:transmembrane transporter activity"/>
    <property type="evidence" value="ECO:0007669"/>
    <property type="project" value="InterPro"/>
</dbReference>
<evidence type="ECO:0000256" key="8">
    <source>
        <dbReference type="ARBA" id="ARBA00023136"/>
    </source>
</evidence>
<feature type="transmembrane region" description="Helical" evidence="9">
    <location>
        <begin position="198"/>
        <end position="219"/>
    </location>
</feature>
<evidence type="ECO:0000256" key="5">
    <source>
        <dbReference type="ARBA" id="ARBA00022692"/>
    </source>
</evidence>
<evidence type="ECO:0000256" key="6">
    <source>
        <dbReference type="ARBA" id="ARBA00022970"/>
    </source>
</evidence>
<dbReference type="InterPro" id="IPR035906">
    <property type="entry name" value="MetI-like_sf"/>
</dbReference>
<feature type="domain" description="ABC transmembrane type-1" evidence="10">
    <location>
        <begin position="28"/>
        <end position="216"/>
    </location>
</feature>
<dbReference type="AlphaFoldDB" id="A0A272ES36"/>
<dbReference type="GO" id="GO:0006865">
    <property type="term" value="P:amino acid transport"/>
    <property type="evidence" value="ECO:0007669"/>
    <property type="project" value="UniProtKB-KW"/>
</dbReference>
<dbReference type="InterPro" id="IPR000515">
    <property type="entry name" value="MetI-like"/>
</dbReference>
<evidence type="ECO:0000313" key="11">
    <source>
        <dbReference type="EMBL" id="KAF7598941.1"/>
    </source>
</evidence>
<dbReference type="SUPFAM" id="SSF161098">
    <property type="entry name" value="MetI-like"/>
    <property type="match status" value="1"/>
</dbReference>
<dbReference type="InterPro" id="IPR010065">
    <property type="entry name" value="AA_ABC_transptr_permease_3TM"/>
</dbReference>
<keyword evidence="8 9" id="KW-0472">Membrane</keyword>
<keyword evidence="4" id="KW-1003">Cell membrane</keyword>
<comment type="subcellular location">
    <subcellularLocation>
        <location evidence="1">Cell inner membrane</location>
        <topology evidence="1">Multi-pass membrane protein</topology>
    </subcellularLocation>
    <subcellularLocation>
        <location evidence="9">Cell membrane</location>
        <topology evidence="9">Multi-pass membrane protein</topology>
    </subcellularLocation>
</comment>
<evidence type="ECO:0000313" key="14">
    <source>
        <dbReference type="Proteomes" id="UP000623509"/>
    </source>
</evidence>
<evidence type="ECO:0000313" key="12">
    <source>
        <dbReference type="EMBL" id="PAS92917.1"/>
    </source>
</evidence>
<evidence type="ECO:0000256" key="7">
    <source>
        <dbReference type="ARBA" id="ARBA00022989"/>
    </source>
</evidence>
<evidence type="ECO:0000256" key="4">
    <source>
        <dbReference type="ARBA" id="ARBA00022475"/>
    </source>
</evidence>
<keyword evidence="14" id="KW-1185">Reference proteome</keyword>
<dbReference type="RefSeq" id="WP_095524883.1">
    <property type="nucleotide sequence ID" value="NZ_MDUX01000033.1"/>
</dbReference>
<sequence>MDATPSLIHTFFNPDILAKTAPIVLASAGQTVLLGFLIIVCGIGLGILLASLRYYTRRRTVTALIVGYVDVLRALPPLVLLIVVYFALPYVNVSIDATLATFLCLSAILSAFIEECVWSGIAALAQGQMEAARSTGMTWSAAMRHVVLPQALKIALPQITNRCIATIKNTALGSVIGFNEVLGSAQAASSDFANPTPLTLSALVYIAMILPFVLFSRYLEHRTGSH</sequence>
<dbReference type="PROSITE" id="PS50928">
    <property type="entry name" value="ABC_TM1"/>
    <property type="match status" value="1"/>
</dbReference>
<dbReference type="Pfam" id="PF00528">
    <property type="entry name" value="BPD_transp_1"/>
    <property type="match status" value="1"/>
</dbReference>
<accession>A0A272ES36</accession>
<dbReference type="CDD" id="cd06261">
    <property type="entry name" value="TM_PBP2"/>
    <property type="match status" value="1"/>
</dbReference>
<dbReference type="OrthoDB" id="9814902at2"/>
<dbReference type="NCBIfam" id="TIGR01726">
    <property type="entry name" value="HEQRo_perm_3TM"/>
    <property type="match status" value="1"/>
</dbReference>
<evidence type="ECO:0000313" key="13">
    <source>
        <dbReference type="Proteomes" id="UP000216107"/>
    </source>
</evidence>